<name>A0A8X6GGI0_TRICU</name>
<comment type="caution">
    <text evidence="1">The sequence shown here is derived from an EMBL/GenBank/DDBJ whole genome shotgun (WGS) entry which is preliminary data.</text>
</comment>
<proteinExistence type="predicted"/>
<gene>
    <name evidence="1" type="ORF">TNCT_353781</name>
</gene>
<reference evidence="1" key="1">
    <citation type="submission" date="2020-07" db="EMBL/GenBank/DDBJ databases">
        <title>Multicomponent nature underlies the extraordinary mechanical properties of spider dragline silk.</title>
        <authorList>
            <person name="Kono N."/>
            <person name="Nakamura H."/>
            <person name="Mori M."/>
            <person name="Yoshida Y."/>
            <person name="Ohtoshi R."/>
            <person name="Malay A.D."/>
            <person name="Moran D.A.P."/>
            <person name="Tomita M."/>
            <person name="Numata K."/>
            <person name="Arakawa K."/>
        </authorList>
    </citation>
    <scope>NUCLEOTIDE SEQUENCE</scope>
</reference>
<evidence type="ECO:0000313" key="2">
    <source>
        <dbReference type="Proteomes" id="UP000887116"/>
    </source>
</evidence>
<keyword evidence="2" id="KW-1185">Reference proteome</keyword>
<dbReference type="Proteomes" id="UP000887116">
    <property type="component" value="Unassembled WGS sequence"/>
</dbReference>
<organism evidence="1 2">
    <name type="scientific">Trichonephila clavata</name>
    <name type="common">Joro spider</name>
    <name type="synonym">Nephila clavata</name>
    <dbReference type="NCBI Taxonomy" id="2740835"/>
    <lineage>
        <taxon>Eukaryota</taxon>
        <taxon>Metazoa</taxon>
        <taxon>Ecdysozoa</taxon>
        <taxon>Arthropoda</taxon>
        <taxon>Chelicerata</taxon>
        <taxon>Arachnida</taxon>
        <taxon>Araneae</taxon>
        <taxon>Araneomorphae</taxon>
        <taxon>Entelegynae</taxon>
        <taxon>Araneoidea</taxon>
        <taxon>Nephilidae</taxon>
        <taxon>Trichonephila</taxon>
    </lineage>
</organism>
<dbReference type="AlphaFoldDB" id="A0A8X6GGI0"/>
<evidence type="ECO:0000313" key="1">
    <source>
        <dbReference type="EMBL" id="GFR04321.1"/>
    </source>
</evidence>
<accession>A0A8X6GGI0</accession>
<dbReference type="EMBL" id="BMAO01015794">
    <property type="protein sequence ID" value="GFR04321.1"/>
    <property type="molecule type" value="Genomic_DNA"/>
</dbReference>
<sequence>MVNAPVPTTLGASSCFTHIGNTFNEIVIFSSASGLLGPILGHNSANIAHWTTFEVSIVLQSFYIPECLVECEARLCGI</sequence>
<protein>
    <submittedName>
        <fullName evidence="1">Uncharacterized protein</fullName>
    </submittedName>
</protein>